<evidence type="ECO:0008006" key="3">
    <source>
        <dbReference type="Google" id="ProtNLM"/>
    </source>
</evidence>
<protein>
    <recommendedName>
        <fullName evidence="3">DUF4157 domain-containing protein</fullName>
    </recommendedName>
</protein>
<keyword evidence="2" id="KW-1185">Reference proteome</keyword>
<dbReference type="RefSeq" id="WP_071016198.1">
    <property type="nucleotide sequence ID" value="NZ_CP017754.1"/>
</dbReference>
<dbReference type="EMBL" id="CP017754">
    <property type="protein sequence ID" value="AOZ08025.1"/>
    <property type="molecule type" value="Genomic_DNA"/>
</dbReference>
<evidence type="ECO:0000313" key="1">
    <source>
        <dbReference type="EMBL" id="AOZ08025.1"/>
    </source>
</evidence>
<sequence length="127" mass="14237">MIRVLLSPPCLLVETRWGIPRGFDGFAPGPLILLRPGADAALLAHEKVHVRQFWRSFGLMPLCYLLSRRWRLRYELEAYREQIRHAGPDAVPACAQALAHGYRLGITVQQALGLLMAPGPAERKARS</sequence>
<reference evidence="1 2" key="1">
    <citation type="submission" date="2016-10" db="EMBL/GenBank/DDBJ databases">
        <title>Complete genome sequences of three Cupriavidus strains isolated from various Malaysian environments.</title>
        <authorList>
            <person name="Abdullah A.A.-A."/>
            <person name="Shafie N.A.H."/>
            <person name="Lau N.S."/>
        </authorList>
    </citation>
    <scope>NUCLEOTIDE SEQUENCE [LARGE SCALE GENOMIC DNA]</scope>
    <source>
        <strain evidence="1 2">USMAA1020</strain>
    </source>
</reference>
<gene>
    <name evidence="1" type="ORF">BKK80_06785</name>
</gene>
<dbReference type="Proteomes" id="UP000177515">
    <property type="component" value="Chromosome 1"/>
</dbReference>
<evidence type="ECO:0000313" key="2">
    <source>
        <dbReference type="Proteomes" id="UP000177515"/>
    </source>
</evidence>
<name>A0ABN4TRT4_9BURK</name>
<proteinExistence type="predicted"/>
<organism evidence="1 2">
    <name type="scientific">Cupriavidus malaysiensis</name>
    <dbReference type="NCBI Taxonomy" id="367825"/>
    <lineage>
        <taxon>Bacteria</taxon>
        <taxon>Pseudomonadati</taxon>
        <taxon>Pseudomonadota</taxon>
        <taxon>Betaproteobacteria</taxon>
        <taxon>Burkholderiales</taxon>
        <taxon>Burkholderiaceae</taxon>
        <taxon>Cupriavidus</taxon>
    </lineage>
</organism>
<accession>A0ABN4TRT4</accession>